<sequence>MSATDAANPLDDAIRLAVQAHRGQLDKAGAPYILHPLRVMATQPDEPRRIAAVLHDVVEDCGIPLETIADHFGMLVAEAVDALTKREDEDYDAFITRCARNPIARDVKRADILDNLDLSRLPVVTERDEARAAKYQRALAQLDATSAPKPR</sequence>
<dbReference type="InterPro" id="IPR052194">
    <property type="entry name" value="MESH1"/>
</dbReference>
<dbReference type="Gene3D" id="1.10.3210.10">
    <property type="entry name" value="Hypothetical protein af1432"/>
    <property type="match status" value="1"/>
</dbReference>
<proteinExistence type="predicted"/>
<dbReference type="SUPFAM" id="SSF109604">
    <property type="entry name" value="HD-domain/PDEase-like"/>
    <property type="match status" value="1"/>
</dbReference>
<protein>
    <recommendedName>
        <fullName evidence="3">GTP pyrophosphokinase</fullName>
    </recommendedName>
</protein>
<dbReference type="RefSeq" id="WP_082669881.1">
    <property type="nucleotide sequence ID" value="NZ_LDTE01000002.1"/>
</dbReference>
<organism evidence="1 2">
    <name type="scientific">Sphingomonas sanguinis</name>
    <dbReference type="NCBI Taxonomy" id="33051"/>
    <lineage>
        <taxon>Bacteria</taxon>
        <taxon>Pseudomonadati</taxon>
        <taxon>Pseudomonadota</taxon>
        <taxon>Alphaproteobacteria</taxon>
        <taxon>Sphingomonadales</taxon>
        <taxon>Sphingomonadaceae</taxon>
        <taxon>Sphingomonas</taxon>
    </lineage>
</organism>
<dbReference type="Proteomes" id="UP000074072">
    <property type="component" value="Unassembled WGS sequence"/>
</dbReference>
<dbReference type="OrthoDB" id="114045at2"/>
<evidence type="ECO:0008006" key="3">
    <source>
        <dbReference type="Google" id="ProtNLM"/>
    </source>
</evidence>
<dbReference type="GO" id="GO:0008893">
    <property type="term" value="F:guanosine-3',5'-bis(diphosphate) 3'-diphosphatase activity"/>
    <property type="evidence" value="ECO:0007669"/>
    <property type="project" value="TreeGrafter"/>
</dbReference>
<evidence type="ECO:0000313" key="1">
    <source>
        <dbReference type="EMBL" id="KTW03256.1"/>
    </source>
</evidence>
<accession>A0A147J337</accession>
<comment type="caution">
    <text evidence="1">The sequence shown here is derived from an EMBL/GenBank/DDBJ whole genome shotgun (WGS) entry which is preliminary data.</text>
</comment>
<reference evidence="1 2" key="1">
    <citation type="journal article" date="2016" name="Front. Microbiol.">
        <title>Genomic Resource of Rice Seed Associated Bacteria.</title>
        <authorList>
            <person name="Midha S."/>
            <person name="Bansal K."/>
            <person name="Sharma S."/>
            <person name="Kumar N."/>
            <person name="Patil P.P."/>
            <person name="Chaudhry V."/>
            <person name="Patil P.B."/>
        </authorList>
    </citation>
    <scope>NUCLEOTIDE SEQUENCE [LARGE SCALE GENOMIC DNA]</scope>
    <source>
        <strain evidence="1 2">SB4</strain>
    </source>
</reference>
<dbReference type="PATRIC" id="fig|33051.4.peg.1448"/>
<dbReference type="PANTHER" id="PTHR46246:SF1">
    <property type="entry name" value="GUANOSINE-3',5'-BIS(DIPHOSPHATE) 3'-PYROPHOSPHOHYDROLASE MESH1"/>
    <property type="match status" value="1"/>
</dbReference>
<evidence type="ECO:0000313" key="2">
    <source>
        <dbReference type="Proteomes" id="UP000074072"/>
    </source>
</evidence>
<name>A0A147J337_9SPHN</name>
<dbReference type="Pfam" id="PF13328">
    <property type="entry name" value="HD_4"/>
    <property type="match status" value="1"/>
</dbReference>
<dbReference type="EMBL" id="LDTE01000002">
    <property type="protein sequence ID" value="KTW03256.1"/>
    <property type="molecule type" value="Genomic_DNA"/>
</dbReference>
<dbReference type="AlphaFoldDB" id="A0A147J337"/>
<dbReference type="PANTHER" id="PTHR46246">
    <property type="entry name" value="GUANOSINE-3',5'-BIS(DIPHOSPHATE) 3'-PYROPHOSPHOHYDROLASE MESH1"/>
    <property type="match status" value="1"/>
</dbReference>
<gene>
    <name evidence="1" type="ORF">SB4_01140</name>
</gene>